<evidence type="ECO:0000256" key="1">
    <source>
        <dbReference type="ARBA" id="ARBA00022723"/>
    </source>
</evidence>
<sequence length="183" mass="21314">MPPKKIRCSFNDCKVAAQRISGDCAFCQGHFCNNHRLLEDHKCRNLDDVSSNPHWPQWWLVGLSDVLSSEDLLVDHHMSDSARRKPSSTTQPSSTRSGHKSSRACNRTTHRICKSRDINHERNHGMTDRHDHHQLTNSTTAITAIKRRRTDTRRSRVARYHYLKRHQARRTIMEQGERERVAS</sequence>
<feature type="region of interest" description="Disordered" evidence="5">
    <location>
        <begin position="77"/>
        <end position="110"/>
    </location>
</feature>
<evidence type="ECO:0000256" key="2">
    <source>
        <dbReference type="ARBA" id="ARBA00022771"/>
    </source>
</evidence>
<dbReference type="Gene3D" id="4.10.1110.10">
    <property type="entry name" value="AN1-like Zinc finger"/>
    <property type="match status" value="1"/>
</dbReference>
<dbReference type="Pfam" id="PF01428">
    <property type="entry name" value="zf-AN1"/>
    <property type="match status" value="1"/>
</dbReference>
<dbReference type="SUPFAM" id="SSF118310">
    <property type="entry name" value="AN1-like Zinc finger"/>
    <property type="match status" value="1"/>
</dbReference>
<keyword evidence="2 4" id="KW-0863">Zinc-finger</keyword>
<dbReference type="GO" id="GO:0008270">
    <property type="term" value="F:zinc ion binding"/>
    <property type="evidence" value="ECO:0007669"/>
    <property type="project" value="UniProtKB-KW"/>
</dbReference>
<gene>
    <name evidence="7" type="ORF">QBC46DRAFT_370578</name>
</gene>
<comment type="caution">
    <text evidence="7">The sequence shown here is derived from an EMBL/GenBank/DDBJ whole genome shotgun (WGS) entry which is preliminary data.</text>
</comment>
<dbReference type="EMBL" id="MU853753">
    <property type="protein sequence ID" value="KAK3946013.1"/>
    <property type="molecule type" value="Genomic_DNA"/>
</dbReference>
<dbReference type="PROSITE" id="PS51039">
    <property type="entry name" value="ZF_AN1"/>
    <property type="match status" value="1"/>
</dbReference>
<feature type="compositionally biased region" description="Low complexity" evidence="5">
    <location>
        <begin position="87"/>
        <end position="96"/>
    </location>
</feature>
<dbReference type="AlphaFoldDB" id="A0AAN6NL44"/>
<keyword evidence="3" id="KW-0862">Zinc</keyword>
<accession>A0AAN6NL44</accession>
<feature type="domain" description="AN1-type" evidence="6">
    <location>
        <begin position="2"/>
        <end position="51"/>
    </location>
</feature>
<reference evidence="8" key="1">
    <citation type="journal article" date="2023" name="Mol. Phylogenet. Evol.">
        <title>Genome-scale phylogeny and comparative genomics of the fungal order Sordariales.</title>
        <authorList>
            <person name="Hensen N."/>
            <person name="Bonometti L."/>
            <person name="Westerberg I."/>
            <person name="Brannstrom I.O."/>
            <person name="Guillou S."/>
            <person name="Cros-Aarteil S."/>
            <person name="Calhoun S."/>
            <person name="Haridas S."/>
            <person name="Kuo A."/>
            <person name="Mondo S."/>
            <person name="Pangilinan J."/>
            <person name="Riley R."/>
            <person name="LaButti K."/>
            <person name="Andreopoulos B."/>
            <person name="Lipzen A."/>
            <person name="Chen C."/>
            <person name="Yan M."/>
            <person name="Daum C."/>
            <person name="Ng V."/>
            <person name="Clum A."/>
            <person name="Steindorff A."/>
            <person name="Ohm R.A."/>
            <person name="Martin F."/>
            <person name="Silar P."/>
            <person name="Natvig D.O."/>
            <person name="Lalanne C."/>
            <person name="Gautier V."/>
            <person name="Ament-Velasquez S.L."/>
            <person name="Kruys A."/>
            <person name="Hutchinson M.I."/>
            <person name="Powell A.J."/>
            <person name="Barry K."/>
            <person name="Miller A.N."/>
            <person name="Grigoriev I.V."/>
            <person name="Debuchy R."/>
            <person name="Gladieux P."/>
            <person name="Hiltunen Thoren M."/>
            <person name="Johannesson H."/>
        </authorList>
    </citation>
    <scope>NUCLEOTIDE SEQUENCE [LARGE SCALE GENOMIC DNA]</scope>
    <source>
        <strain evidence="8">CBS 340.73</strain>
    </source>
</reference>
<protein>
    <recommendedName>
        <fullName evidence="6">AN1-type domain-containing protein</fullName>
    </recommendedName>
</protein>
<evidence type="ECO:0000256" key="4">
    <source>
        <dbReference type="PROSITE-ProRule" id="PRU00449"/>
    </source>
</evidence>
<dbReference type="Proteomes" id="UP001303473">
    <property type="component" value="Unassembled WGS sequence"/>
</dbReference>
<dbReference type="SMART" id="SM00154">
    <property type="entry name" value="ZnF_AN1"/>
    <property type="match status" value="1"/>
</dbReference>
<evidence type="ECO:0000313" key="8">
    <source>
        <dbReference type="Proteomes" id="UP001303473"/>
    </source>
</evidence>
<dbReference type="InterPro" id="IPR035896">
    <property type="entry name" value="AN1-like_Znf"/>
</dbReference>
<keyword evidence="1" id="KW-0479">Metal-binding</keyword>
<organism evidence="7 8">
    <name type="scientific">Diplogelasinospora grovesii</name>
    <dbReference type="NCBI Taxonomy" id="303347"/>
    <lineage>
        <taxon>Eukaryota</taxon>
        <taxon>Fungi</taxon>
        <taxon>Dikarya</taxon>
        <taxon>Ascomycota</taxon>
        <taxon>Pezizomycotina</taxon>
        <taxon>Sordariomycetes</taxon>
        <taxon>Sordariomycetidae</taxon>
        <taxon>Sordariales</taxon>
        <taxon>Diplogelasinosporaceae</taxon>
        <taxon>Diplogelasinospora</taxon>
    </lineage>
</organism>
<evidence type="ECO:0000259" key="6">
    <source>
        <dbReference type="PROSITE" id="PS51039"/>
    </source>
</evidence>
<feature type="compositionally biased region" description="Basic residues" evidence="5">
    <location>
        <begin position="97"/>
        <end position="110"/>
    </location>
</feature>
<evidence type="ECO:0000313" key="7">
    <source>
        <dbReference type="EMBL" id="KAK3946013.1"/>
    </source>
</evidence>
<name>A0AAN6NL44_9PEZI</name>
<evidence type="ECO:0000256" key="5">
    <source>
        <dbReference type="SAM" id="MobiDB-lite"/>
    </source>
</evidence>
<proteinExistence type="predicted"/>
<keyword evidence="8" id="KW-1185">Reference proteome</keyword>
<dbReference type="InterPro" id="IPR000058">
    <property type="entry name" value="Znf_AN1"/>
</dbReference>
<evidence type="ECO:0000256" key="3">
    <source>
        <dbReference type="ARBA" id="ARBA00022833"/>
    </source>
</evidence>